<evidence type="ECO:0000313" key="2">
    <source>
        <dbReference type="EMBL" id="KAG8535925.1"/>
    </source>
</evidence>
<dbReference type="EMBL" id="WNYA01053879">
    <property type="protein sequence ID" value="KAG8535925.1"/>
    <property type="molecule type" value="Genomic_DNA"/>
</dbReference>
<name>A0AAV6YLT9_ENGPU</name>
<dbReference type="Proteomes" id="UP000824782">
    <property type="component" value="Unassembled WGS sequence"/>
</dbReference>
<accession>A0AAV6YLT9</accession>
<sequence>MLLQILSLAKYLATPVAGEVGSPRLGLVLALQVHHDFQWWLLVITLVLVCGDGSRPDAALGEGCPTVCALVGYLTDVTLVTGEGHRQHHLLLRHIHGCQCLMVLLILGSAVDPLMRLVGASPGESLAAGGAAVGLLSGVGLHVCAEVVLHAEASATLAAAVGPLPGVGAEVLGQVLFLDEALPALVTAVGSFPCVDSLVFD</sequence>
<proteinExistence type="predicted"/>
<keyword evidence="3" id="KW-1185">Reference proteome</keyword>
<feature type="chain" id="PRO_5043406346" description="Secreted protein" evidence="1">
    <location>
        <begin position="19"/>
        <end position="201"/>
    </location>
</feature>
<feature type="signal peptide" evidence="1">
    <location>
        <begin position="1"/>
        <end position="18"/>
    </location>
</feature>
<organism evidence="2 3">
    <name type="scientific">Engystomops pustulosus</name>
    <name type="common">Tungara frog</name>
    <name type="synonym">Physalaemus pustulosus</name>
    <dbReference type="NCBI Taxonomy" id="76066"/>
    <lineage>
        <taxon>Eukaryota</taxon>
        <taxon>Metazoa</taxon>
        <taxon>Chordata</taxon>
        <taxon>Craniata</taxon>
        <taxon>Vertebrata</taxon>
        <taxon>Euteleostomi</taxon>
        <taxon>Amphibia</taxon>
        <taxon>Batrachia</taxon>
        <taxon>Anura</taxon>
        <taxon>Neobatrachia</taxon>
        <taxon>Hyloidea</taxon>
        <taxon>Leptodactylidae</taxon>
        <taxon>Leiuperinae</taxon>
        <taxon>Engystomops</taxon>
    </lineage>
</organism>
<reference evidence="2" key="1">
    <citation type="thesis" date="2020" institute="ProQuest LLC" country="789 East Eisenhower Parkway, Ann Arbor, MI, USA">
        <title>Comparative Genomics and Chromosome Evolution.</title>
        <authorList>
            <person name="Mudd A.B."/>
        </authorList>
    </citation>
    <scope>NUCLEOTIDE SEQUENCE</scope>
    <source>
        <strain evidence="2">237g6f4</strain>
        <tissue evidence="2">Blood</tissue>
    </source>
</reference>
<dbReference type="PANTHER" id="PTHR33426">
    <property type="entry name" value="C2H2-TYPE DOMAIN-CONTAINING PROTEIN"/>
    <property type="match status" value="1"/>
</dbReference>
<comment type="caution">
    <text evidence="2">The sequence shown here is derived from an EMBL/GenBank/DDBJ whole genome shotgun (WGS) entry which is preliminary data.</text>
</comment>
<evidence type="ECO:0000313" key="3">
    <source>
        <dbReference type="Proteomes" id="UP000824782"/>
    </source>
</evidence>
<protein>
    <recommendedName>
        <fullName evidence="4">Secreted protein</fullName>
    </recommendedName>
</protein>
<keyword evidence="1" id="KW-0732">Signal</keyword>
<dbReference type="PANTHER" id="PTHR33426:SF45">
    <property type="entry name" value="IMMUNODEFICIENCY LENTIVIRAL MATRIX N-TERMINAL DOMAIN-CONTAINING PROTEIN-RELATED"/>
    <property type="match status" value="1"/>
</dbReference>
<evidence type="ECO:0000256" key="1">
    <source>
        <dbReference type="SAM" id="SignalP"/>
    </source>
</evidence>
<dbReference type="AlphaFoldDB" id="A0AAV6YLT9"/>
<evidence type="ECO:0008006" key="4">
    <source>
        <dbReference type="Google" id="ProtNLM"/>
    </source>
</evidence>
<gene>
    <name evidence="2" type="ORF">GDO81_027454</name>
</gene>